<evidence type="ECO:0000256" key="1">
    <source>
        <dbReference type="ARBA" id="ARBA00001933"/>
    </source>
</evidence>
<keyword evidence="13" id="KW-0342">GTP-binding</keyword>
<dbReference type="GO" id="GO:0005525">
    <property type="term" value="F:GTP binding"/>
    <property type="evidence" value="ECO:0007669"/>
    <property type="project" value="UniProtKB-KW"/>
</dbReference>
<keyword evidence="9" id="KW-0808">Transferase</keyword>
<dbReference type="InterPro" id="IPR018948">
    <property type="entry name" value="GTP-bd_TrmE_N"/>
</dbReference>
<keyword evidence="10" id="KW-0819">tRNA processing</keyword>
<name>A0A7S8D3B8_FUSCU</name>
<reference evidence="21" key="1">
    <citation type="submission" date="2020-11" db="EMBL/GenBank/DDBJ databases">
        <title>The chromosome-scale genome resource for two endophytic Fusarium species: F. culmorum and F. pseudograminearum.</title>
        <authorList>
            <person name="Yuan Z."/>
        </authorList>
    </citation>
    <scope>NUCLEOTIDE SEQUENCE</scope>
    <source>
        <strain evidence="21">Class2-1B</strain>
    </source>
</reference>
<dbReference type="Pfam" id="PF01926">
    <property type="entry name" value="MMR_HSR1"/>
    <property type="match status" value="1"/>
</dbReference>
<dbReference type="FunFam" id="3.90.1150.10:FF:000006">
    <property type="entry name" value="Phosphoserine aminotransferase"/>
    <property type="match status" value="1"/>
</dbReference>
<dbReference type="Gene3D" id="3.30.1360.120">
    <property type="entry name" value="Probable tRNA modification gtpase trme, domain 1"/>
    <property type="match status" value="1"/>
</dbReference>
<evidence type="ECO:0000256" key="9">
    <source>
        <dbReference type="ARBA" id="ARBA00022679"/>
    </source>
</evidence>
<evidence type="ECO:0000256" key="13">
    <source>
        <dbReference type="ARBA" id="ARBA00023134"/>
    </source>
</evidence>
<dbReference type="GO" id="GO:0003924">
    <property type="term" value="F:GTPase activity"/>
    <property type="evidence" value="ECO:0007669"/>
    <property type="project" value="InterPro"/>
</dbReference>
<dbReference type="Pfam" id="PF10396">
    <property type="entry name" value="TrmE_N"/>
    <property type="match status" value="1"/>
</dbReference>
<evidence type="ECO:0000313" key="21">
    <source>
        <dbReference type="EMBL" id="QPC61206.1"/>
    </source>
</evidence>
<dbReference type="PANTHER" id="PTHR43247:SF1">
    <property type="entry name" value="PHOSPHOSERINE AMINOTRANSFERASE"/>
    <property type="match status" value="1"/>
</dbReference>
<comment type="pathway">
    <text evidence="3">Amino-acid biosynthesis; L-serine biosynthesis; L-serine from 3-phospho-D-glycerate: step 2/3.</text>
</comment>
<dbReference type="Gene3D" id="3.40.50.300">
    <property type="entry name" value="P-loop containing nucleotide triphosphate hydrolases"/>
    <property type="match status" value="1"/>
</dbReference>
<evidence type="ECO:0000259" key="19">
    <source>
        <dbReference type="Pfam" id="PF10396"/>
    </source>
</evidence>
<dbReference type="Gene3D" id="1.20.120.430">
    <property type="entry name" value="tRNA modification GTPase MnmE domain 2"/>
    <property type="match status" value="1"/>
</dbReference>
<dbReference type="HAMAP" id="MF_00160">
    <property type="entry name" value="SerC_aminotrans_5"/>
    <property type="match status" value="1"/>
</dbReference>
<dbReference type="Pfam" id="PF00266">
    <property type="entry name" value="Aminotran_5"/>
    <property type="match status" value="2"/>
</dbReference>
<dbReference type="InterPro" id="IPR004520">
    <property type="entry name" value="GTPase_MnmE"/>
</dbReference>
<feature type="domain" description="Aminotransferase class V" evidence="17">
    <location>
        <begin position="9"/>
        <end position="103"/>
    </location>
</feature>
<keyword evidence="7" id="KW-0032">Aminotransferase</keyword>
<dbReference type="GO" id="GO:0004648">
    <property type="term" value="F:O-phospho-L-serine:2-oxoglutarate aminotransferase activity"/>
    <property type="evidence" value="ECO:0007669"/>
    <property type="project" value="UniProtKB-EC"/>
</dbReference>
<dbReference type="EC" id="2.6.1.52" evidence="6"/>
<sequence>MPSRSDITYFGAGPALLPTDVLETSAQALVNFQDTGLGIAEHSHRSELATNIINEAKVDLASYINIPEDYEVLFMQGGGTGEFSATMYNLVGAWVTKKKAQIVANLKTPEDDPRVEQELRNAVEKELKTDYIVTGGWSQKASEEAKRLLGPEHVNIVADARKINDGKYGKIPEESTWNLSKDAALVYYCDNETVDGVEFPAFPKSLAPGPDGEGPIVVADMSSNILSRRIPVQNFSVIFFGAQKNLGSTGITVVIIKKSLLPPKTPQPSASLLRKLGLPIAPIIFSYETIAKNNSLYNTLSIFDVYIAGQVLKKSIKTYTKVEGQEAVSAKKADAIYSALEAHPDVYRIVPDKSARSRMNICFRVTKNGDIDATEKAFLKDATAQGLTGLKGHRSVGGIRASSYNSISLEGAEKLARHRLFSQQSRATHESETVSRLPAVDDTIYALSTAQGRAGIAVIRISGPSCLEIYKAFCPSKPLPKPRFATVRSLYDPCSAKNQPLILDSEALILYFPNPKTVTGDDVLELHVHGGSATVKAVLAAIPKCATAHRIRYAEPGEFTKRAFFNNRLDLAQIESLSDTLAAETEQQRRAAVRGNSGSLGRQYEAWREQLLLARGEIEALIDFSEDQHFDESQAELLQNVTAQVARMLHSIELHEQGSQRSELLRNGIRIALLGPPNVGKSSLMNLIVGREASIVSGEAGTTRDIVEASLDIRGYLCSFADTAGFRSQSSQITSEAESGAIGAVEEEGIRRAKQRALESDLVIVLASVEKGPRGFFLQYDEETLDLAAGAEDCLVVVNKQDAVDKVEFGKLVQEFRQNAQLRAPKLAAAELVSISCKEAQTGSWESKDPGGIQAVITRLVESFERMTSMPVDLQDLLGVTERQRQLLIKCRQHLEDFMVEATPEEGMDADTVLAAEYLRYAADCLARITGRGEFGDVEDVLGVIFEK</sequence>
<evidence type="ECO:0000256" key="10">
    <source>
        <dbReference type="ARBA" id="ARBA00022694"/>
    </source>
</evidence>
<dbReference type="Pfam" id="PF12631">
    <property type="entry name" value="MnmE_helical"/>
    <property type="match status" value="1"/>
</dbReference>
<dbReference type="InterPro" id="IPR000192">
    <property type="entry name" value="Aminotrans_V_dom"/>
</dbReference>
<evidence type="ECO:0000256" key="8">
    <source>
        <dbReference type="ARBA" id="ARBA00022605"/>
    </source>
</evidence>
<dbReference type="NCBIfam" id="NF003764">
    <property type="entry name" value="PRK05355.1"/>
    <property type="match status" value="1"/>
</dbReference>
<evidence type="ECO:0000259" key="18">
    <source>
        <dbReference type="Pfam" id="PF01926"/>
    </source>
</evidence>
<evidence type="ECO:0000256" key="5">
    <source>
        <dbReference type="ARBA" id="ARBA00011043"/>
    </source>
</evidence>
<dbReference type="HAMAP" id="MF_00379">
    <property type="entry name" value="GTPase_MnmE"/>
    <property type="match status" value="1"/>
</dbReference>
<keyword evidence="8" id="KW-0028">Amino-acid biosynthesis</keyword>
<dbReference type="InterPro" id="IPR015421">
    <property type="entry name" value="PyrdxlP-dep_Trfase_major"/>
</dbReference>
<evidence type="ECO:0000256" key="11">
    <source>
        <dbReference type="ARBA" id="ARBA00022741"/>
    </source>
</evidence>
<dbReference type="Proteomes" id="UP000663297">
    <property type="component" value="Chromosome 2"/>
</dbReference>
<evidence type="ECO:0000256" key="2">
    <source>
        <dbReference type="ARBA" id="ARBA00004173"/>
    </source>
</evidence>
<dbReference type="InterPro" id="IPR027417">
    <property type="entry name" value="P-loop_NTPase"/>
</dbReference>
<dbReference type="EMBL" id="CP064748">
    <property type="protein sequence ID" value="QPC61206.1"/>
    <property type="molecule type" value="Genomic_DNA"/>
</dbReference>
<comment type="catalytic activity">
    <reaction evidence="16">
        <text>O-phospho-L-serine + 2-oxoglutarate = 3-phosphooxypyruvate + L-glutamate</text>
        <dbReference type="Rhea" id="RHEA:14329"/>
        <dbReference type="ChEBI" id="CHEBI:16810"/>
        <dbReference type="ChEBI" id="CHEBI:18110"/>
        <dbReference type="ChEBI" id="CHEBI:29985"/>
        <dbReference type="ChEBI" id="CHEBI:57524"/>
        <dbReference type="EC" id="2.6.1.52"/>
    </reaction>
</comment>
<dbReference type="InterPro" id="IPR025867">
    <property type="entry name" value="MnmE_helical"/>
</dbReference>
<dbReference type="InterPro" id="IPR015424">
    <property type="entry name" value="PyrdxlP-dep_Trfase"/>
</dbReference>
<dbReference type="GO" id="GO:0030170">
    <property type="term" value="F:pyridoxal phosphate binding"/>
    <property type="evidence" value="ECO:0007669"/>
    <property type="project" value="TreeGrafter"/>
</dbReference>
<dbReference type="Gene3D" id="3.90.1150.10">
    <property type="entry name" value="Aspartate Aminotransferase, domain 1"/>
    <property type="match status" value="1"/>
</dbReference>
<feature type="domain" description="Aminotransferase class V" evidence="17">
    <location>
        <begin position="128"/>
        <end position="406"/>
    </location>
</feature>
<dbReference type="SUPFAM" id="SSF53383">
    <property type="entry name" value="PLP-dependent transferases"/>
    <property type="match status" value="1"/>
</dbReference>
<comment type="similarity">
    <text evidence="4">Belongs to the class-V pyridoxal-phosphate-dependent aminotransferase family. SerC subfamily.</text>
</comment>
<dbReference type="UniPathway" id="UPA00135">
    <property type="reaction ID" value="UER00197"/>
</dbReference>
<feature type="domain" description="G" evidence="18">
    <location>
        <begin position="670"/>
        <end position="800"/>
    </location>
</feature>
<dbReference type="FunFam" id="3.40.50.300:FF:001916">
    <property type="entry name" value="Mitochondrial GTPase (Mss1), putative"/>
    <property type="match status" value="1"/>
</dbReference>
<dbReference type="PANTHER" id="PTHR43247">
    <property type="entry name" value="PHOSPHOSERINE AMINOTRANSFERASE"/>
    <property type="match status" value="1"/>
</dbReference>
<dbReference type="InterPro" id="IPR022278">
    <property type="entry name" value="Pser_aminoTfrase"/>
</dbReference>
<evidence type="ECO:0000259" key="20">
    <source>
        <dbReference type="Pfam" id="PF12631"/>
    </source>
</evidence>
<dbReference type="InterPro" id="IPR005225">
    <property type="entry name" value="Small_GTP-bd"/>
</dbReference>
<dbReference type="FunFam" id="3.40.640.10:FF:000082">
    <property type="entry name" value="Phosphoserine aminotransferase"/>
    <property type="match status" value="1"/>
</dbReference>
<keyword evidence="14" id="KW-0718">Serine biosynthesis</keyword>
<evidence type="ECO:0000313" key="22">
    <source>
        <dbReference type="Proteomes" id="UP000663297"/>
    </source>
</evidence>
<keyword evidence="11" id="KW-0547">Nucleotide-binding</keyword>
<dbReference type="CDD" id="cd04164">
    <property type="entry name" value="trmE"/>
    <property type="match status" value="1"/>
</dbReference>
<dbReference type="FunFam" id="3.30.1360.120:FF:000007">
    <property type="entry name" value="tRNA modification GTPase GTPBP3, mitochondrial"/>
    <property type="match status" value="1"/>
</dbReference>
<comment type="catalytic activity">
    <reaction evidence="15">
        <text>4-(phosphooxy)-L-threonine + 2-oxoglutarate = (R)-3-hydroxy-2-oxo-4-phosphooxybutanoate + L-glutamate</text>
        <dbReference type="Rhea" id="RHEA:16573"/>
        <dbReference type="ChEBI" id="CHEBI:16810"/>
        <dbReference type="ChEBI" id="CHEBI:29985"/>
        <dbReference type="ChEBI" id="CHEBI:58452"/>
        <dbReference type="ChEBI" id="CHEBI:58538"/>
        <dbReference type="EC" id="2.6.1.52"/>
    </reaction>
</comment>
<evidence type="ECO:0000256" key="3">
    <source>
        <dbReference type="ARBA" id="ARBA00005099"/>
    </source>
</evidence>
<comment type="cofactor">
    <cofactor evidence="1">
        <name>pyridoxal 5'-phosphate</name>
        <dbReference type="ChEBI" id="CHEBI:597326"/>
    </cofactor>
</comment>
<evidence type="ECO:0000256" key="14">
    <source>
        <dbReference type="ARBA" id="ARBA00023299"/>
    </source>
</evidence>
<dbReference type="Gene3D" id="3.40.640.10">
    <property type="entry name" value="Type I PLP-dependent aspartate aminotransferase-like (Major domain)"/>
    <property type="match status" value="1"/>
</dbReference>
<dbReference type="SUPFAM" id="SSF52540">
    <property type="entry name" value="P-loop containing nucleoside triphosphate hydrolases"/>
    <property type="match status" value="1"/>
</dbReference>
<keyword evidence="12" id="KW-0663">Pyridoxal phosphate</keyword>
<feature type="domain" description="GTP-binding protein TrmE N-terminal" evidence="19">
    <location>
        <begin position="443"/>
        <end position="568"/>
    </location>
</feature>
<proteinExistence type="inferred from homology"/>
<evidence type="ECO:0000256" key="16">
    <source>
        <dbReference type="ARBA" id="ARBA00049007"/>
    </source>
</evidence>
<evidence type="ECO:0000256" key="15">
    <source>
        <dbReference type="ARBA" id="ARBA00047630"/>
    </source>
</evidence>
<dbReference type="NCBIfam" id="NF003661">
    <property type="entry name" value="PRK05291.1-3"/>
    <property type="match status" value="1"/>
</dbReference>
<comment type="similarity">
    <text evidence="5">Belongs to the TRAFAC class TrmE-Era-EngA-EngB-Septin-like GTPase superfamily. TrmE GTPase family.</text>
</comment>
<comment type="subcellular location">
    <subcellularLocation>
        <location evidence="2">Mitochondrion</location>
    </subcellularLocation>
</comment>
<dbReference type="GO" id="GO:0006400">
    <property type="term" value="P:tRNA modification"/>
    <property type="evidence" value="ECO:0007669"/>
    <property type="project" value="InterPro"/>
</dbReference>
<dbReference type="InterPro" id="IPR015422">
    <property type="entry name" value="PyrdxlP-dep_Trfase_small"/>
</dbReference>
<dbReference type="CDD" id="cd14858">
    <property type="entry name" value="TrmE_N"/>
    <property type="match status" value="1"/>
</dbReference>
<dbReference type="InterPro" id="IPR027266">
    <property type="entry name" value="TrmE/GcvT-like"/>
</dbReference>
<evidence type="ECO:0000256" key="7">
    <source>
        <dbReference type="ARBA" id="ARBA00022576"/>
    </source>
</evidence>
<accession>A0A7S8D3B8</accession>
<dbReference type="GO" id="GO:0006564">
    <property type="term" value="P:L-serine biosynthetic process"/>
    <property type="evidence" value="ECO:0007669"/>
    <property type="project" value="UniProtKB-KW"/>
</dbReference>
<dbReference type="InterPro" id="IPR006073">
    <property type="entry name" value="GTP-bd"/>
</dbReference>
<evidence type="ECO:0000256" key="12">
    <source>
        <dbReference type="ARBA" id="ARBA00022898"/>
    </source>
</evidence>
<feature type="domain" description="MnmE helical" evidence="20">
    <location>
        <begin position="571"/>
        <end position="948"/>
    </location>
</feature>
<organism evidence="21 22">
    <name type="scientific">Fusarium culmorum</name>
    <dbReference type="NCBI Taxonomy" id="5516"/>
    <lineage>
        <taxon>Eukaryota</taxon>
        <taxon>Fungi</taxon>
        <taxon>Dikarya</taxon>
        <taxon>Ascomycota</taxon>
        <taxon>Pezizomycotina</taxon>
        <taxon>Sordariomycetes</taxon>
        <taxon>Hypocreomycetidae</taxon>
        <taxon>Hypocreales</taxon>
        <taxon>Nectriaceae</taxon>
        <taxon>Fusarium</taxon>
    </lineage>
</organism>
<protein>
    <recommendedName>
        <fullName evidence="6">phosphoserine transaminase</fullName>
        <ecNumber evidence="6">2.6.1.52</ecNumber>
    </recommendedName>
</protein>
<dbReference type="AlphaFoldDB" id="A0A7S8D3B8"/>
<dbReference type="InterPro" id="IPR031168">
    <property type="entry name" value="G_TrmE"/>
</dbReference>
<dbReference type="NCBIfam" id="TIGR00231">
    <property type="entry name" value="small_GTP"/>
    <property type="match status" value="1"/>
</dbReference>
<evidence type="ECO:0000256" key="6">
    <source>
        <dbReference type="ARBA" id="ARBA00013030"/>
    </source>
</evidence>
<dbReference type="InterPro" id="IPR027368">
    <property type="entry name" value="MnmE_dom2"/>
</dbReference>
<evidence type="ECO:0000259" key="17">
    <source>
        <dbReference type="Pfam" id="PF00266"/>
    </source>
</evidence>
<evidence type="ECO:0000256" key="4">
    <source>
        <dbReference type="ARBA" id="ARBA00006904"/>
    </source>
</evidence>
<dbReference type="GO" id="GO:0005739">
    <property type="term" value="C:mitochondrion"/>
    <property type="evidence" value="ECO:0007669"/>
    <property type="project" value="UniProtKB-SubCell"/>
</dbReference>
<gene>
    <name evidence="21" type="ORF">HYE67_003437</name>
</gene>